<comment type="caution">
    <text evidence="2">The sequence shown here is derived from an EMBL/GenBank/DDBJ whole genome shotgun (WGS) entry which is preliminary data.</text>
</comment>
<dbReference type="OrthoDB" id="418237at2759"/>
<proteinExistence type="predicted"/>
<evidence type="ECO:0000256" key="1">
    <source>
        <dbReference type="SAM" id="MobiDB-lite"/>
    </source>
</evidence>
<dbReference type="PANTHER" id="PTHR11439">
    <property type="entry name" value="GAG-POL-RELATED RETROTRANSPOSON"/>
    <property type="match status" value="1"/>
</dbReference>
<protein>
    <recommendedName>
        <fullName evidence="4">Mitochondrial protein</fullName>
    </recommendedName>
</protein>
<dbReference type="AlphaFoldDB" id="A0A371FC28"/>
<evidence type="ECO:0008006" key="4">
    <source>
        <dbReference type="Google" id="ProtNLM"/>
    </source>
</evidence>
<organism evidence="2 3">
    <name type="scientific">Mucuna pruriens</name>
    <name type="common">Velvet bean</name>
    <name type="synonym">Dolichos pruriens</name>
    <dbReference type="NCBI Taxonomy" id="157652"/>
    <lineage>
        <taxon>Eukaryota</taxon>
        <taxon>Viridiplantae</taxon>
        <taxon>Streptophyta</taxon>
        <taxon>Embryophyta</taxon>
        <taxon>Tracheophyta</taxon>
        <taxon>Spermatophyta</taxon>
        <taxon>Magnoliopsida</taxon>
        <taxon>eudicotyledons</taxon>
        <taxon>Gunneridae</taxon>
        <taxon>Pentapetalae</taxon>
        <taxon>rosids</taxon>
        <taxon>fabids</taxon>
        <taxon>Fabales</taxon>
        <taxon>Fabaceae</taxon>
        <taxon>Papilionoideae</taxon>
        <taxon>50 kb inversion clade</taxon>
        <taxon>NPAAA clade</taxon>
        <taxon>indigoferoid/millettioid clade</taxon>
        <taxon>Phaseoleae</taxon>
        <taxon>Mucuna</taxon>
    </lineage>
</organism>
<feature type="region of interest" description="Disordered" evidence="1">
    <location>
        <begin position="1"/>
        <end position="20"/>
    </location>
</feature>
<gene>
    <name evidence="2" type="ORF">CR513_44435</name>
</gene>
<dbReference type="EMBL" id="QJKJ01009758">
    <property type="protein sequence ID" value="RDX75663.1"/>
    <property type="molecule type" value="Genomic_DNA"/>
</dbReference>
<evidence type="ECO:0000313" key="3">
    <source>
        <dbReference type="Proteomes" id="UP000257109"/>
    </source>
</evidence>
<dbReference type="Proteomes" id="UP000257109">
    <property type="component" value="Unassembled WGS sequence"/>
</dbReference>
<evidence type="ECO:0000313" key="2">
    <source>
        <dbReference type="EMBL" id="RDX75663.1"/>
    </source>
</evidence>
<feature type="non-terminal residue" evidence="2">
    <location>
        <position position="1"/>
    </location>
</feature>
<sequence>MEECKSVSTPMNQKEKLSKEDGADKIDEGYYRSLIGCLMYLDATRPDILFAVSLLTRFMHCASEIHVRAVKRILRILFQPRLWSFLLVQEILAQSTVEAEFIVAIHLLRSLYYKPNGPNSGQMQGCIIWEAPSGIREHEHPYHSGKARPYKMNICGTTLRTAKPFSNKNAPQTAGSDINRYTLLVFSAQRGLLLRHSAGKRSKEFNYHHLKYHSGENYQQKYPASKHASEYTLPVKIENRENNQLIYALTDDIPPHRFGDKVCSPCNWGSFQKSIVRRFGSQG</sequence>
<name>A0A371FC28_MUCPR</name>
<reference evidence="2" key="1">
    <citation type="submission" date="2018-05" db="EMBL/GenBank/DDBJ databases">
        <title>Draft genome of Mucuna pruriens seed.</title>
        <authorList>
            <person name="Nnadi N.E."/>
            <person name="Vos R."/>
            <person name="Hasami M.H."/>
            <person name="Devisetty U.K."/>
            <person name="Aguiy J.C."/>
        </authorList>
    </citation>
    <scope>NUCLEOTIDE SEQUENCE [LARGE SCALE GENOMIC DNA]</scope>
    <source>
        <strain evidence="2">JCA_2017</strain>
    </source>
</reference>
<feature type="compositionally biased region" description="Polar residues" evidence="1">
    <location>
        <begin position="1"/>
        <end position="12"/>
    </location>
</feature>
<accession>A0A371FC28</accession>
<keyword evidence="3" id="KW-1185">Reference proteome</keyword>
<dbReference type="PANTHER" id="PTHR11439:SF503">
    <property type="entry name" value="CYSTEINE-RICH RLK (RECEPTOR-LIKE PROTEIN KINASE) 8"/>
    <property type="match status" value="1"/>
</dbReference>